<feature type="region of interest" description="Disordered" evidence="2">
    <location>
        <begin position="304"/>
        <end position="337"/>
    </location>
</feature>
<keyword evidence="5" id="KW-1185">Reference proteome</keyword>
<evidence type="ECO:0000256" key="1">
    <source>
        <dbReference type="PROSITE-ProRule" id="PRU00042"/>
    </source>
</evidence>
<organism evidence="4 5">
    <name type="scientific">Tulasnella calospora MUT 4182</name>
    <dbReference type="NCBI Taxonomy" id="1051891"/>
    <lineage>
        <taxon>Eukaryota</taxon>
        <taxon>Fungi</taxon>
        <taxon>Dikarya</taxon>
        <taxon>Basidiomycota</taxon>
        <taxon>Agaricomycotina</taxon>
        <taxon>Agaricomycetes</taxon>
        <taxon>Cantharellales</taxon>
        <taxon>Tulasnellaceae</taxon>
        <taxon>Tulasnella</taxon>
    </lineage>
</organism>
<dbReference type="GO" id="GO:0008270">
    <property type="term" value="F:zinc ion binding"/>
    <property type="evidence" value="ECO:0007669"/>
    <property type="project" value="UniProtKB-KW"/>
</dbReference>
<accession>A0A0C3QAV4</accession>
<feature type="domain" description="C2H2-type" evidence="3">
    <location>
        <begin position="531"/>
        <end position="555"/>
    </location>
</feature>
<dbReference type="InterPro" id="IPR013087">
    <property type="entry name" value="Znf_C2H2_type"/>
</dbReference>
<proteinExistence type="predicted"/>
<keyword evidence="1" id="KW-0863">Zinc-finger</keyword>
<dbReference type="OrthoDB" id="3210427at2759"/>
<protein>
    <recommendedName>
        <fullName evidence="3">C2H2-type domain-containing protein</fullName>
    </recommendedName>
</protein>
<evidence type="ECO:0000259" key="3">
    <source>
        <dbReference type="PROSITE" id="PS50157"/>
    </source>
</evidence>
<evidence type="ECO:0000313" key="5">
    <source>
        <dbReference type="Proteomes" id="UP000054248"/>
    </source>
</evidence>
<feature type="compositionally biased region" description="Polar residues" evidence="2">
    <location>
        <begin position="38"/>
        <end position="55"/>
    </location>
</feature>
<dbReference type="EMBL" id="KN823118">
    <property type="protein sequence ID" value="KIO22106.1"/>
    <property type="molecule type" value="Genomic_DNA"/>
</dbReference>
<keyword evidence="1" id="KW-0479">Metal-binding</keyword>
<feature type="compositionally biased region" description="Basic residues" evidence="2">
    <location>
        <begin position="405"/>
        <end position="421"/>
    </location>
</feature>
<reference evidence="4 5" key="1">
    <citation type="submission" date="2014-04" db="EMBL/GenBank/DDBJ databases">
        <authorList>
            <consortium name="DOE Joint Genome Institute"/>
            <person name="Kuo A."/>
            <person name="Girlanda M."/>
            <person name="Perotto S."/>
            <person name="Kohler A."/>
            <person name="Nagy L.G."/>
            <person name="Floudas D."/>
            <person name="Copeland A."/>
            <person name="Barry K.W."/>
            <person name="Cichocki N."/>
            <person name="Veneault-Fourrey C."/>
            <person name="LaButti K."/>
            <person name="Lindquist E.A."/>
            <person name="Lipzen A."/>
            <person name="Lundell T."/>
            <person name="Morin E."/>
            <person name="Murat C."/>
            <person name="Sun H."/>
            <person name="Tunlid A."/>
            <person name="Henrissat B."/>
            <person name="Grigoriev I.V."/>
            <person name="Hibbett D.S."/>
            <person name="Martin F."/>
            <person name="Nordberg H.P."/>
            <person name="Cantor M.N."/>
            <person name="Hua S.X."/>
        </authorList>
    </citation>
    <scope>NUCLEOTIDE SEQUENCE [LARGE SCALE GENOMIC DNA]</scope>
    <source>
        <strain evidence="4 5">MUT 4182</strain>
    </source>
</reference>
<dbReference type="PROSITE" id="PS00028">
    <property type="entry name" value="ZINC_FINGER_C2H2_1"/>
    <property type="match status" value="1"/>
</dbReference>
<evidence type="ECO:0000313" key="4">
    <source>
        <dbReference type="EMBL" id="KIO22106.1"/>
    </source>
</evidence>
<reference evidence="5" key="2">
    <citation type="submission" date="2015-01" db="EMBL/GenBank/DDBJ databases">
        <title>Evolutionary Origins and Diversification of the Mycorrhizal Mutualists.</title>
        <authorList>
            <consortium name="DOE Joint Genome Institute"/>
            <consortium name="Mycorrhizal Genomics Consortium"/>
            <person name="Kohler A."/>
            <person name="Kuo A."/>
            <person name="Nagy L.G."/>
            <person name="Floudas D."/>
            <person name="Copeland A."/>
            <person name="Barry K.W."/>
            <person name="Cichocki N."/>
            <person name="Veneault-Fourrey C."/>
            <person name="LaButti K."/>
            <person name="Lindquist E.A."/>
            <person name="Lipzen A."/>
            <person name="Lundell T."/>
            <person name="Morin E."/>
            <person name="Murat C."/>
            <person name="Riley R."/>
            <person name="Ohm R."/>
            <person name="Sun H."/>
            <person name="Tunlid A."/>
            <person name="Henrissat B."/>
            <person name="Grigoriev I.V."/>
            <person name="Hibbett D.S."/>
            <person name="Martin F."/>
        </authorList>
    </citation>
    <scope>NUCLEOTIDE SEQUENCE [LARGE SCALE GENOMIC DNA]</scope>
    <source>
        <strain evidence="5">MUT 4182</strain>
    </source>
</reference>
<sequence>MQQQPIGLGQPDLANVPTTLQLSYPTLDLDDTEFTDGMSLSPSFHPNPAVGQSPSGDLHSSPVGEWRDTPRTLYKTSPETEVGDNDVLSDLEVEGTEEDEGRSWNDRATRISLFDTTSRQHPDISEEAPFPDCDPSSPAVFQTFARRLHADIRSTSSLLPGITLGPFPRYTAPLHQASSPQHQTSSLQRMRTNTVPQGVPAVADVTGNAPFSQSLSIPRKRSMHLKHPSDPINPYQRPKAGESPPAHHYPAAMIDRTFLRRFRTSSPPQRTVSMKELLVPHAEFRFGYDPEVLASELDCPTIQGSDNIDDGIGSEVTGDLGRDASPAPQTPDVIPTEPPMYETDAWDIPDNADDGTWTPEASSEVHHEPAVKRRRINAGALPNVAGLASSGNSGNSRASHEAPTRTRRPHHDLNKARKRHLQPNLVRTNGCLYGCPLLFSTAYEARRHQEDTHGREEAYSFIKAASGDLEGPIFAKDYRFLLQIAVHALGDKLEPRVRAEMEEALDRDGVVLETSLVNTVARFARDWTKRYECPRCGASFSRLDSKKRHYEKQCR</sequence>
<dbReference type="AlphaFoldDB" id="A0A0C3QAV4"/>
<feature type="region of interest" description="Disordered" evidence="2">
    <location>
        <begin position="349"/>
        <end position="421"/>
    </location>
</feature>
<dbReference type="HOGENOM" id="CLU_507338_0_0_1"/>
<gene>
    <name evidence="4" type="ORF">M407DRAFT_10072</name>
</gene>
<dbReference type="PROSITE" id="PS50157">
    <property type="entry name" value="ZINC_FINGER_C2H2_2"/>
    <property type="match status" value="1"/>
</dbReference>
<name>A0A0C3QAV4_9AGAM</name>
<evidence type="ECO:0000256" key="2">
    <source>
        <dbReference type="SAM" id="MobiDB-lite"/>
    </source>
</evidence>
<keyword evidence="1" id="KW-0862">Zinc</keyword>
<dbReference type="Proteomes" id="UP000054248">
    <property type="component" value="Unassembled WGS sequence"/>
</dbReference>
<feature type="region of interest" description="Disordered" evidence="2">
    <location>
        <begin position="30"/>
        <end position="86"/>
    </location>
</feature>
<feature type="compositionally biased region" description="Low complexity" evidence="2">
    <location>
        <begin position="383"/>
        <end position="397"/>
    </location>
</feature>